<evidence type="ECO:0000256" key="1">
    <source>
        <dbReference type="ARBA" id="ARBA00022679"/>
    </source>
</evidence>
<evidence type="ECO:0000313" key="5">
    <source>
        <dbReference type="Proteomes" id="UP000179115"/>
    </source>
</evidence>
<gene>
    <name evidence="4" type="ORF">A3A35_00215</name>
</gene>
<dbReference type="PANTHER" id="PTHR43793">
    <property type="entry name" value="FAD SYNTHASE"/>
    <property type="match status" value="1"/>
</dbReference>
<protein>
    <recommendedName>
        <fullName evidence="3">Cytidyltransferase-like domain-containing protein</fullName>
    </recommendedName>
</protein>
<dbReference type="EMBL" id="MFLV01000015">
    <property type="protein sequence ID" value="OGG71556.1"/>
    <property type="molecule type" value="Genomic_DNA"/>
</dbReference>
<dbReference type="GO" id="GO:0016779">
    <property type="term" value="F:nucleotidyltransferase activity"/>
    <property type="evidence" value="ECO:0007669"/>
    <property type="project" value="UniProtKB-KW"/>
</dbReference>
<dbReference type="PANTHER" id="PTHR43793:SF1">
    <property type="entry name" value="FAD SYNTHASE"/>
    <property type="match status" value="1"/>
</dbReference>
<organism evidence="4 5">
    <name type="scientific">Candidatus Kaiserbacteria bacterium RIFCSPLOWO2_01_FULL_51_21</name>
    <dbReference type="NCBI Taxonomy" id="1798508"/>
    <lineage>
        <taxon>Bacteria</taxon>
        <taxon>Candidatus Kaiseribacteriota</taxon>
    </lineage>
</organism>
<dbReference type="Proteomes" id="UP000179115">
    <property type="component" value="Unassembled WGS sequence"/>
</dbReference>
<dbReference type="SUPFAM" id="SSF52374">
    <property type="entry name" value="Nucleotidylyl transferase"/>
    <property type="match status" value="1"/>
</dbReference>
<proteinExistence type="predicted"/>
<name>A0A1F6ED32_9BACT</name>
<dbReference type="InterPro" id="IPR050385">
    <property type="entry name" value="Archaeal_FAD_synthase"/>
</dbReference>
<dbReference type="InterPro" id="IPR004821">
    <property type="entry name" value="Cyt_trans-like"/>
</dbReference>
<evidence type="ECO:0000259" key="3">
    <source>
        <dbReference type="Pfam" id="PF01467"/>
    </source>
</evidence>
<feature type="domain" description="Cytidyltransferase-like" evidence="3">
    <location>
        <begin position="7"/>
        <end position="97"/>
    </location>
</feature>
<evidence type="ECO:0000256" key="2">
    <source>
        <dbReference type="ARBA" id="ARBA00022695"/>
    </source>
</evidence>
<dbReference type="InterPro" id="IPR014729">
    <property type="entry name" value="Rossmann-like_a/b/a_fold"/>
</dbReference>
<dbReference type="AlphaFoldDB" id="A0A1F6ED32"/>
<keyword evidence="1" id="KW-0808">Transferase</keyword>
<evidence type="ECO:0000313" key="4">
    <source>
        <dbReference type="EMBL" id="OGG71556.1"/>
    </source>
</evidence>
<dbReference type="Gene3D" id="3.40.50.620">
    <property type="entry name" value="HUPs"/>
    <property type="match status" value="1"/>
</dbReference>
<reference evidence="4 5" key="1">
    <citation type="journal article" date="2016" name="Nat. Commun.">
        <title>Thousands of microbial genomes shed light on interconnected biogeochemical processes in an aquifer system.</title>
        <authorList>
            <person name="Anantharaman K."/>
            <person name="Brown C.T."/>
            <person name="Hug L.A."/>
            <person name="Sharon I."/>
            <person name="Castelle C.J."/>
            <person name="Probst A.J."/>
            <person name="Thomas B.C."/>
            <person name="Singh A."/>
            <person name="Wilkins M.J."/>
            <person name="Karaoz U."/>
            <person name="Brodie E.L."/>
            <person name="Williams K.H."/>
            <person name="Hubbard S.S."/>
            <person name="Banfield J.F."/>
        </authorList>
    </citation>
    <scope>NUCLEOTIDE SEQUENCE [LARGE SCALE GENOMIC DNA]</scope>
</reference>
<dbReference type="Pfam" id="PF01467">
    <property type="entry name" value="CTP_transf_like"/>
    <property type="match status" value="1"/>
</dbReference>
<keyword evidence="2" id="KW-0548">Nucleotidyltransferase</keyword>
<dbReference type="NCBIfam" id="TIGR00125">
    <property type="entry name" value="cyt_tran_rel"/>
    <property type="match status" value="1"/>
</dbReference>
<accession>A0A1F6ED32</accession>
<sequence length="125" mass="14453">MIRKGMVFGVFDGLHKGHRYFFTEAAKRCETLVVVVARPETNTALKARVPKQSLEERIKKIQEFNRDFLVIPGDQELGQWQVVKTHSPDAILLGHDQQKLKEALAEMRVPFIFLSRYSARIHPRP</sequence>
<comment type="caution">
    <text evidence="4">The sequence shown here is derived from an EMBL/GenBank/DDBJ whole genome shotgun (WGS) entry which is preliminary data.</text>
</comment>
<dbReference type="STRING" id="1798508.A3A35_00215"/>